<protein>
    <submittedName>
        <fullName evidence="2">Uncharacterized protein</fullName>
    </submittedName>
</protein>
<name>A0A5C1D9A3_9VIRU</name>
<dbReference type="Proteomes" id="UP000681978">
    <property type="component" value="Genome"/>
</dbReference>
<feature type="region of interest" description="Disordered" evidence="1">
    <location>
        <begin position="32"/>
        <end position="139"/>
    </location>
</feature>
<feature type="compositionally biased region" description="Basic residues" evidence="1">
    <location>
        <begin position="124"/>
        <end position="139"/>
    </location>
</feature>
<dbReference type="GeneID" id="80550560"/>
<dbReference type="KEGG" id="vg:80550560"/>
<sequence>MSSIPAYLYNLSYYGFDSVLRLCVTSRSRRVPSRGHVPERDRRYVTVGGSRESYPEQHGGLGRRRDETLGSSQPIVHEYGGITGRYSSAGPSTSTGSGSGRALAIGYPGPRGGDSARGVGAPGRKARRASRRRSSSSKT</sequence>
<feature type="compositionally biased region" description="Low complexity" evidence="1">
    <location>
        <begin position="87"/>
        <end position="96"/>
    </location>
</feature>
<dbReference type="RefSeq" id="YP_010840083.1">
    <property type="nucleotide sequence ID" value="NC_078394.1"/>
</dbReference>
<accession>A0A5C1D9A3</accession>
<reference evidence="2" key="1">
    <citation type="submission" date="2019-02" db="EMBL/GenBank/DDBJ databases">
        <title>A new blunerivirus species from Tomato.</title>
        <authorList>
            <person name="Ciuffo M."/>
            <person name="Forgia M."/>
            <person name="Chiapello M."/>
            <person name="Peracchio C."/>
            <person name="Turina M."/>
        </authorList>
    </citation>
    <scope>NUCLEOTIDE SEQUENCE [LARGE SCALE GENOMIC DNA]</scope>
    <source>
        <strain evidence="2">Fondi2018</strain>
    </source>
</reference>
<keyword evidence="3" id="KW-1185">Reference proteome</keyword>
<evidence type="ECO:0000256" key="1">
    <source>
        <dbReference type="SAM" id="MobiDB-lite"/>
    </source>
</evidence>
<organism evidence="2 3">
    <name type="scientific">Tomato fruit blotch virus</name>
    <dbReference type="NCBI Taxonomy" id="2762435"/>
    <lineage>
        <taxon>Viruses</taxon>
        <taxon>Riboviria</taxon>
        <taxon>Orthornavirae</taxon>
        <taxon>Kitrinoviricota</taxon>
        <taxon>Alsuviricetes</taxon>
        <taxon>Martellivirales</taxon>
        <taxon>Kitaviridae</taxon>
        <taxon>Blunervirus</taxon>
        <taxon>Blunervirus solani</taxon>
    </lineage>
</organism>
<proteinExistence type="predicted"/>
<evidence type="ECO:0000313" key="2">
    <source>
        <dbReference type="EMBL" id="QEL52511.1"/>
    </source>
</evidence>
<evidence type="ECO:0000313" key="3">
    <source>
        <dbReference type="Proteomes" id="UP000681978"/>
    </source>
</evidence>
<dbReference type="EMBL" id="MK517479">
    <property type="protein sequence ID" value="QEL52511.1"/>
    <property type="molecule type" value="Genomic_RNA"/>
</dbReference>